<dbReference type="RefSeq" id="WP_002709207.1">
    <property type="nucleotide sequence ID" value="NZ_JH651384.1"/>
</dbReference>
<gene>
    <name evidence="1" type="ORF">Thini_2764</name>
</gene>
<evidence type="ECO:0000313" key="1">
    <source>
        <dbReference type="EMBL" id="EIJ35301.1"/>
    </source>
</evidence>
<dbReference type="Proteomes" id="UP000005317">
    <property type="component" value="Unassembled WGS sequence"/>
</dbReference>
<protein>
    <submittedName>
        <fullName evidence="1">Uncharacterized protein</fullName>
    </submittedName>
</protein>
<organism evidence="1 2">
    <name type="scientific">Thiothrix nivea (strain ATCC 35100 / DSM 5205 / JP2)</name>
    <dbReference type="NCBI Taxonomy" id="870187"/>
    <lineage>
        <taxon>Bacteria</taxon>
        <taxon>Pseudomonadati</taxon>
        <taxon>Pseudomonadota</taxon>
        <taxon>Gammaproteobacteria</taxon>
        <taxon>Thiotrichales</taxon>
        <taxon>Thiotrichaceae</taxon>
        <taxon>Thiothrix</taxon>
    </lineage>
</organism>
<keyword evidence="2" id="KW-1185">Reference proteome</keyword>
<sequence>MSTKSYATGIFNKVKNRAIGEYDVHRELMGDLRNILDDDIGKLRLKNATSMSFTSRGAGKAAMIGAVANVAYNWNDYHNSDLVNASIGATAGILGKGILGIAGEYKHLKKFY</sequence>
<dbReference type="AlphaFoldDB" id="A0A656HDS5"/>
<proteinExistence type="predicted"/>
<dbReference type="EMBL" id="JH651384">
    <property type="protein sequence ID" value="EIJ35301.1"/>
    <property type="molecule type" value="Genomic_DNA"/>
</dbReference>
<reference evidence="2" key="1">
    <citation type="journal article" date="2011" name="Stand. Genomic Sci.">
        <title>Genome sequence of the filamentous, gliding Thiothrix nivea neotype strain (JP2(T)).</title>
        <authorList>
            <person name="Lapidus A."/>
            <person name="Nolan M."/>
            <person name="Lucas S."/>
            <person name="Glavina Del Rio T."/>
            <person name="Tice H."/>
            <person name="Cheng J.F."/>
            <person name="Tapia R."/>
            <person name="Han C."/>
            <person name="Goodwin L."/>
            <person name="Pitluck S."/>
            <person name="Liolios K."/>
            <person name="Pagani I."/>
            <person name="Ivanova N."/>
            <person name="Huntemann M."/>
            <person name="Mavromatis K."/>
            <person name="Mikhailova N."/>
            <person name="Pati A."/>
            <person name="Chen A."/>
            <person name="Palaniappan K."/>
            <person name="Land M."/>
            <person name="Brambilla E.M."/>
            <person name="Rohde M."/>
            <person name="Abt B."/>
            <person name="Verbarg S."/>
            <person name="Goker M."/>
            <person name="Bristow J."/>
            <person name="Eisen J.A."/>
            <person name="Markowitz V."/>
            <person name="Hugenholtz P."/>
            <person name="Kyrpides N.C."/>
            <person name="Klenk H.P."/>
            <person name="Woyke T."/>
        </authorList>
    </citation>
    <scope>NUCLEOTIDE SEQUENCE [LARGE SCALE GENOMIC DNA]</scope>
    <source>
        <strain evidence="2">ATCC 35100 / DSM 5205 / JP2</strain>
    </source>
</reference>
<name>A0A656HDS5_THINJ</name>
<evidence type="ECO:0000313" key="2">
    <source>
        <dbReference type="Proteomes" id="UP000005317"/>
    </source>
</evidence>
<accession>A0A656HDS5</accession>